<reference evidence="1 2" key="1">
    <citation type="submission" date="2024-04" db="EMBL/GenBank/DDBJ databases">
        <authorList>
            <person name="Rising A."/>
            <person name="Reimegard J."/>
            <person name="Sonavane S."/>
            <person name="Akerstrom W."/>
            <person name="Nylinder S."/>
            <person name="Hedman E."/>
            <person name="Kallberg Y."/>
        </authorList>
    </citation>
    <scope>NUCLEOTIDE SEQUENCE [LARGE SCALE GENOMIC DNA]</scope>
</reference>
<organism evidence="1 2">
    <name type="scientific">Larinioides sclopetarius</name>
    <dbReference type="NCBI Taxonomy" id="280406"/>
    <lineage>
        <taxon>Eukaryota</taxon>
        <taxon>Metazoa</taxon>
        <taxon>Ecdysozoa</taxon>
        <taxon>Arthropoda</taxon>
        <taxon>Chelicerata</taxon>
        <taxon>Arachnida</taxon>
        <taxon>Araneae</taxon>
        <taxon>Araneomorphae</taxon>
        <taxon>Entelegynae</taxon>
        <taxon>Araneoidea</taxon>
        <taxon>Araneidae</taxon>
        <taxon>Larinioides</taxon>
    </lineage>
</organism>
<dbReference type="Proteomes" id="UP001497382">
    <property type="component" value="Unassembled WGS sequence"/>
</dbReference>
<protein>
    <submittedName>
        <fullName evidence="1">Uncharacterized protein</fullName>
    </submittedName>
</protein>
<proteinExistence type="predicted"/>
<comment type="caution">
    <text evidence="1">The sequence shown here is derived from an EMBL/GenBank/DDBJ whole genome shotgun (WGS) entry which is preliminary data.</text>
</comment>
<evidence type="ECO:0000313" key="2">
    <source>
        <dbReference type="Proteomes" id="UP001497382"/>
    </source>
</evidence>
<keyword evidence="2" id="KW-1185">Reference proteome</keyword>
<name>A0AAV1ZCS3_9ARAC</name>
<accession>A0AAV1ZCS3</accession>
<dbReference type="EMBL" id="CAXIEN010000036">
    <property type="protein sequence ID" value="CAL1268769.1"/>
    <property type="molecule type" value="Genomic_DNA"/>
</dbReference>
<evidence type="ECO:0000313" key="1">
    <source>
        <dbReference type="EMBL" id="CAL1268769.1"/>
    </source>
</evidence>
<sequence>MDEGDSRRIDGEQVNLPNGHWIKDITFGHVPYSTETIYFERTFDFNCVMTPSSWLFRVTFTRIACSDVSCESVIKRTDDGPGLMNVQFWTTIRIDPVCFDVSYVQHFISGMSSHQVDRQVFSNVISSEYAEILGKKKIYSAYASIFCKENIRIQFLLSVHDCHIAQDMAESCMGRDGNR</sequence>
<gene>
    <name evidence="1" type="ORF">LARSCL_LOCUS4359</name>
</gene>
<dbReference type="AlphaFoldDB" id="A0AAV1ZCS3"/>